<evidence type="ECO:0000313" key="3">
    <source>
        <dbReference type="Proteomes" id="UP000612282"/>
    </source>
</evidence>
<protein>
    <submittedName>
        <fullName evidence="2">Uncharacterized protein</fullName>
    </submittedName>
</protein>
<dbReference type="EMBL" id="BOMG01000136">
    <property type="protein sequence ID" value="GID61757.1"/>
    <property type="molecule type" value="Genomic_DNA"/>
</dbReference>
<comment type="caution">
    <text evidence="2">The sequence shown here is derived from an EMBL/GenBank/DDBJ whole genome shotgun (WGS) entry which is preliminary data.</text>
</comment>
<dbReference type="Proteomes" id="UP000612282">
    <property type="component" value="Unassembled WGS sequence"/>
</dbReference>
<keyword evidence="3" id="KW-1185">Reference proteome</keyword>
<feature type="region of interest" description="Disordered" evidence="1">
    <location>
        <begin position="213"/>
        <end position="232"/>
    </location>
</feature>
<evidence type="ECO:0000313" key="2">
    <source>
        <dbReference type="EMBL" id="GID61757.1"/>
    </source>
</evidence>
<proteinExistence type="predicted"/>
<gene>
    <name evidence="2" type="ORF">Aco03nite_101610</name>
</gene>
<organism evidence="2 3">
    <name type="scientific">Actinoplanes couchii</name>
    <dbReference type="NCBI Taxonomy" id="403638"/>
    <lineage>
        <taxon>Bacteria</taxon>
        <taxon>Bacillati</taxon>
        <taxon>Actinomycetota</taxon>
        <taxon>Actinomycetes</taxon>
        <taxon>Micromonosporales</taxon>
        <taxon>Micromonosporaceae</taxon>
        <taxon>Actinoplanes</taxon>
    </lineage>
</organism>
<accession>A0ABQ3XTA3</accession>
<reference evidence="2 3" key="1">
    <citation type="submission" date="2021-01" db="EMBL/GenBank/DDBJ databases">
        <title>Whole genome shotgun sequence of Actinoplanes couchii NBRC 106145.</title>
        <authorList>
            <person name="Komaki H."/>
            <person name="Tamura T."/>
        </authorList>
    </citation>
    <scope>NUCLEOTIDE SEQUENCE [LARGE SCALE GENOMIC DNA]</scope>
    <source>
        <strain evidence="2 3">NBRC 106145</strain>
    </source>
</reference>
<evidence type="ECO:0000256" key="1">
    <source>
        <dbReference type="SAM" id="MobiDB-lite"/>
    </source>
</evidence>
<name>A0ABQ3XTA3_9ACTN</name>
<sequence length="232" mass="25821">MAARRRASSSVNDMLTPYGGDQLERSSLSLSVDERRRVIVRVDGVDVSRADGNDGPDPWHVLVPVNRFAAQSVVIAACRGCGPDCFAVEATIRRDGDVVRWEWDGRTVVFDAGAYDAEVARFGVDHGWETPLRRAGRLILTDLPLPPGVVGVRVSERDTGELEVWLEEPDHYQIFVRTPWNSTCPHESAATARTVLTGPPSGWPAQWHGVPWERRETPPGYAGPSWRRVDWD</sequence>